<reference evidence="2 3" key="1">
    <citation type="journal article" date="2022" name="Allergy">
        <title>Genome assembly and annotation of Periplaneta americana reveal a comprehensive cockroach allergen profile.</title>
        <authorList>
            <person name="Wang L."/>
            <person name="Xiong Q."/>
            <person name="Saelim N."/>
            <person name="Wang L."/>
            <person name="Nong W."/>
            <person name="Wan A.T."/>
            <person name="Shi M."/>
            <person name="Liu X."/>
            <person name="Cao Q."/>
            <person name="Hui J.H.L."/>
            <person name="Sookrung N."/>
            <person name="Leung T.F."/>
            <person name="Tungtrongchitr A."/>
            <person name="Tsui S.K.W."/>
        </authorList>
    </citation>
    <scope>NUCLEOTIDE SEQUENCE [LARGE SCALE GENOMIC DNA]</scope>
    <source>
        <strain evidence="2">PWHHKU_190912</strain>
    </source>
</reference>
<name>A0ABQ8T3J5_PERAM</name>
<dbReference type="PANTHER" id="PTHR33309:SF3">
    <property type="entry name" value="CCHC-TYPE DOMAIN-CONTAINING PROTEIN"/>
    <property type="match status" value="1"/>
</dbReference>
<dbReference type="Pfam" id="PF20700">
    <property type="entry name" value="Mutator"/>
    <property type="match status" value="1"/>
</dbReference>
<evidence type="ECO:0000259" key="1">
    <source>
        <dbReference type="Pfam" id="PF20700"/>
    </source>
</evidence>
<dbReference type="EMBL" id="JAJSOF020000017">
    <property type="protein sequence ID" value="KAJ4440566.1"/>
    <property type="molecule type" value="Genomic_DNA"/>
</dbReference>
<gene>
    <name evidence="2" type="ORF">ANN_08711</name>
</gene>
<evidence type="ECO:0000313" key="3">
    <source>
        <dbReference type="Proteomes" id="UP001148838"/>
    </source>
</evidence>
<protein>
    <recommendedName>
        <fullName evidence="1">Mutator-like transposase domain-containing protein</fullName>
    </recommendedName>
</protein>
<feature type="domain" description="Mutator-like transposase" evidence="1">
    <location>
        <begin position="107"/>
        <end position="479"/>
    </location>
</feature>
<dbReference type="Proteomes" id="UP001148838">
    <property type="component" value="Unassembled WGS sequence"/>
</dbReference>
<comment type="caution">
    <text evidence="2">The sequence shown here is derived from an EMBL/GenBank/DDBJ whole genome shotgun (WGS) entry which is preliminary data.</text>
</comment>
<evidence type="ECO:0000313" key="2">
    <source>
        <dbReference type="EMBL" id="KAJ4440566.1"/>
    </source>
</evidence>
<dbReference type="PANTHER" id="PTHR33309">
    <property type="entry name" value="KERATIN, ULTRA HIGH-SULFUR MATRIX PROTEIN-LIKE"/>
    <property type="match status" value="1"/>
</dbReference>
<sequence>MPKNPARCSAGKENALKRWKNKSATVGGNIVQSENISRPTVVNASDICETVQSETVIEPGPNVCDSEVRLSDSDSQYKPEMNVRQEKLKTRCSEIPFVDSEQCKYILIDVSKLSELVQNIVCADCQNKTLDIELSGDYDMAHKAEIRCNVCKDAVISSIYTSQRIKKESKRPAFDVNQRVAHAFSQIGKSHDALAQFAMIMNMSTVSEKTFHKHMQDMTASTHTVKTIFEGVRAEVRHVYSDLIVDKPVPNILDISVSYNGSWMTRGHTSAYGVQCVIDMLTGYVIDYIVKSKYCQQCTKKETTLGKNSQELTSWKETHAPDCDINHYGSSGSMEMDTAVELRQQSECYGFRYKTLLSDGDAKTFMKLNEVQPYGEGFTIVKEECVKCVNHVGKRLGTALHNAVLQWRSQGVTLGGKEYGTLKSTTIKKLTKYYQNAIIKNKGDTNAMKSAIYATLLHSISTDSKPQHNKCPPGKSSWCFYQQAMAKGTQPPPHAENVGTPLKEAYLSKIMPIYQRLATTALLERCVSGRTQNANESLHSMIWQKCPKEGFGSRRRVEIAVAQAVCDFNVGVTKTVTETQKAAGMSPGGKTVVLAILRDSHRISKAKQRATSKYQKACH</sequence>
<organism evidence="2 3">
    <name type="scientific">Periplaneta americana</name>
    <name type="common">American cockroach</name>
    <name type="synonym">Blatta americana</name>
    <dbReference type="NCBI Taxonomy" id="6978"/>
    <lineage>
        <taxon>Eukaryota</taxon>
        <taxon>Metazoa</taxon>
        <taxon>Ecdysozoa</taxon>
        <taxon>Arthropoda</taxon>
        <taxon>Hexapoda</taxon>
        <taxon>Insecta</taxon>
        <taxon>Pterygota</taxon>
        <taxon>Neoptera</taxon>
        <taxon>Polyneoptera</taxon>
        <taxon>Dictyoptera</taxon>
        <taxon>Blattodea</taxon>
        <taxon>Blattoidea</taxon>
        <taxon>Blattidae</taxon>
        <taxon>Blattinae</taxon>
        <taxon>Periplaneta</taxon>
    </lineage>
</organism>
<proteinExistence type="predicted"/>
<accession>A0ABQ8T3J5</accession>
<keyword evidence="3" id="KW-1185">Reference proteome</keyword>
<dbReference type="InterPro" id="IPR049012">
    <property type="entry name" value="Mutator_transp_dom"/>
</dbReference>